<accession>T0QZR9</accession>
<dbReference type="VEuPathDB" id="FungiDB:SDRG_16905"/>
<dbReference type="GeneID" id="19957632"/>
<protein>
    <submittedName>
        <fullName evidence="2">Uncharacterized protein</fullName>
    </submittedName>
</protein>
<evidence type="ECO:0000313" key="2">
    <source>
        <dbReference type="EMBL" id="EQC25233.1"/>
    </source>
</evidence>
<dbReference type="AlphaFoldDB" id="T0QZR9"/>
<dbReference type="Proteomes" id="UP000030762">
    <property type="component" value="Unassembled WGS sequence"/>
</dbReference>
<feature type="compositionally biased region" description="Pro residues" evidence="1">
    <location>
        <begin position="1"/>
        <end position="11"/>
    </location>
</feature>
<sequence length="118" mass="12695">MAAPPAIPPTAAPTKTPSKDPMRNGHVRIVVKLGKAKCCLVRLAADLGPLDSARHLHNVRETVEVLLVVRIVSAIGIPNAEPSGLRMRENQVPKDIVHVEHVRLRSVGNAGALLHEFS</sequence>
<gene>
    <name evidence="2" type="ORF">SDRG_16905</name>
</gene>
<keyword evidence="3" id="KW-1185">Reference proteome</keyword>
<name>T0QZR9_SAPDV</name>
<evidence type="ECO:0000256" key="1">
    <source>
        <dbReference type="SAM" id="MobiDB-lite"/>
    </source>
</evidence>
<evidence type="ECO:0000313" key="3">
    <source>
        <dbReference type="Proteomes" id="UP000030762"/>
    </source>
</evidence>
<dbReference type="EMBL" id="JH767292">
    <property type="protein sequence ID" value="EQC25233.1"/>
    <property type="molecule type" value="Genomic_DNA"/>
</dbReference>
<dbReference type="RefSeq" id="XP_008621350.1">
    <property type="nucleotide sequence ID" value="XM_008623128.1"/>
</dbReference>
<proteinExistence type="predicted"/>
<reference evidence="2 3" key="1">
    <citation type="submission" date="2012-04" db="EMBL/GenBank/DDBJ databases">
        <title>The Genome Sequence of Saprolegnia declina VS20.</title>
        <authorList>
            <consortium name="The Broad Institute Genome Sequencing Platform"/>
            <person name="Russ C."/>
            <person name="Nusbaum C."/>
            <person name="Tyler B."/>
            <person name="van West P."/>
            <person name="Dieguez-Uribeondo J."/>
            <person name="de Bruijn I."/>
            <person name="Tripathy S."/>
            <person name="Jiang R."/>
            <person name="Young S.K."/>
            <person name="Zeng Q."/>
            <person name="Gargeya S."/>
            <person name="Fitzgerald M."/>
            <person name="Haas B."/>
            <person name="Abouelleil A."/>
            <person name="Alvarado L."/>
            <person name="Arachchi H.M."/>
            <person name="Berlin A."/>
            <person name="Chapman S.B."/>
            <person name="Goldberg J."/>
            <person name="Griggs A."/>
            <person name="Gujja S."/>
            <person name="Hansen M."/>
            <person name="Howarth C."/>
            <person name="Imamovic A."/>
            <person name="Larimer J."/>
            <person name="McCowen C."/>
            <person name="Montmayeur A."/>
            <person name="Murphy C."/>
            <person name="Neiman D."/>
            <person name="Pearson M."/>
            <person name="Priest M."/>
            <person name="Roberts A."/>
            <person name="Saif S."/>
            <person name="Shea T."/>
            <person name="Sisk P."/>
            <person name="Sykes S."/>
            <person name="Wortman J."/>
            <person name="Nusbaum C."/>
            <person name="Birren B."/>
        </authorList>
    </citation>
    <scope>NUCLEOTIDE SEQUENCE [LARGE SCALE GENOMIC DNA]</scope>
    <source>
        <strain evidence="2 3">VS20</strain>
    </source>
</reference>
<dbReference type="InParanoid" id="T0QZR9"/>
<organism evidence="2 3">
    <name type="scientific">Saprolegnia diclina (strain VS20)</name>
    <dbReference type="NCBI Taxonomy" id="1156394"/>
    <lineage>
        <taxon>Eukaryota</taxon>
        <taxon>Sar</taxon>
        <taxon>Stramenopiles</taxon>
        <taxon>Oomycota</taxon>
        <taxon>Saprolegniomycetes</taxon>
        <taxon>Saprolegniales</taxon>
        <taxon>Saprolegniaceae</taxon>
        <taxon>Saprolegnia</taxon>
    </lineage>
</organism>
<feature type="region of interest" description="Disordered" evidence="1">
    <location>
        <begin position="1"/>
        <end position="23"/>
    </location>
</feature>